<evidence type="ECO:0008006" key="4">
    <source>
        <dbReference type="Google" id="ProtNLM"/>
    </source>
</evidence>
<dbReference type="AlphaFoldDB" id="A0AAU9QW24"/>
<name>A0AAU9QW24_9VIBR</name>
<comment type="caution">
    <text evidence="2">The sequence shown here is derived from an EMBL/GenBank/DDBJ whole genome shotgun (WGS) entry which is preliminary data.</text>
</comment>
<accession>A0AAU9QW24</accession>
<gene>
    <name evidence="2" type="ORF">THF1A12_50242</name>
</gene>
<reference evidence="2" key="1">
    <citation type="submission" date="2022-01" db="EMBL/GenBank/DDBJ databases">
        <authorList>
            <person name="Lagorce A."/>
        </authorList>
    </citation>
    <scope>NUCLEOTIDE SEQUENCE</scope>
    <source>
        <strain evidence="2">Th15_F1_A12</strain>
    </source>
</reference>
<evidence type="ECO:0000256" key="1">
    <source>
        <dbReference type="SAM" id="Phobius"/>
    </source>
</evidence>
<organism evidence="2 3">
    <name type="scientific">Vibrio jasicida</name>
    <dbReference type="NCBI Taxonomy" id="766224"/>
    <lineage>
        <taxon>Bacteria</taxon>
        <taxon>Pseudomonadati</taxon>
        <taxon>Pseudomonadota</taxon>
        <taxon>Gammaproteobacteria</taxon>
        <taxon>Vibrionales</taxon>
        <taxon>Vibrionaceae</taxon>
        <taxon>Vibrio</taxon>
    </lineage>
</organism>
<dbReference type="Proteomes" id="UP001295462">
    <property type="component" value="Unassembled WGS sequence"/>
</dbReference>
<proteinExistence type="predicted"/>
<evidence type="ECO:0000313" key="3">
    <source>
        <dbReference type="Proteomes" id="UP001295462"/>
    </source>
</evidence>
<keyword evidence="1" id="KW-0812">Transmembrane</keyword>
<evidence type="ECO:0000313" key="2">
    <source>
        <dbReference type="EMBL" id="CAH1601828.1"/>
    </source>
</evidence>
<feature type="transmembrane region" description="Helical" evidence="1">
    <location>
        <begin position="54"/>
        <end position="76"/>
    </location>
</feature>
<keyword evidence="1" id="KW-0472">Membrane</keyword>
<sequence>MIRVNDAVRKLVNPHFWIPIVVSTGMMVLVFYIVPLLGYAMLSAPQPYRFLAQVITNLWVQILVVFTWIVCLVLYVREEFNSPGQHEGH</sequence>
<keyword evidence="1" id="KW-1133">Transmembrane helix</keyword>
<dbReference type="EMBL" id="CAKMUD010000105">
    <property type="protein sequence ID" value="CAH1601828.1"/>
    <property type="molecule type" value="Genomic_DNA"/>
</dbReference>
<feature type="transmembrane region" description="Helical" evidence="1">
    <location>
        <begin position="16"/>
        <end position="42"/>
    </location>
</feature>
<protein>
    <recommendedName>
        <fullName evidence="4">DUF3311 domain-containing protein</fullName>
    </recommendedName>
</protein>